<feature type="compositionally biased region" description="Basic and acidic residues" evidence="6">
    <location>
        <begin position="572"/>
        <end position="582"/>
    </location>
</feature>
<dbReference type="FunFam" id="3.30.70.270:FF:000115">
    <property type="entry name" value="Polyprotein of retroviral origin, putative"/>
    <property type="match status" value="1"/>
</dbReference>
<dbReference type="InterPro" id="IPR000477">
    <property type="entry name" value="RT_dom"/>
</dbReference>
<evidence type="ECO:0000256" key="1">
    <source>
        <dbReference type="ARBA" id="ARBA00022679"/>
    </source>
</evidence>
<dbReference type="InterPro" id="IPR012337">
    <property type="entry name" value="RNaseH-like_sf"/>
</dbReference>
<comment type="caution">
    <text evidence="10">The sequence shown here is derived from an EMBL/GenBank/DDBJ whole genome shotgun (WGS) entry which is preliminary data.</text>
</comment>
<dbReference type="InterPro" id="IPR041577">
    <property type="entry name" value="RT_RNaseH_2"/>
</dbReference>
<name>A0A438CPA6_VITVI</name>
<dbReference type="PANTHER" id="PTHR37984">
    <property type="entry name" value="PROTEIN CBG26694"/>
    <property type="match status" value="1"/>
</dbReference>
<dbReference type="GO" id="GO:0003676">
    <property type="term" value="F:nucleic acid binding"/>
    <property type="evidence" value="ECO:0007669"/>
    <property type="project" value="InterPro"/>
</dbReference>
<sequence length="1008" mass="114876">MTRMEEALGKWPREEGTVASWVENSMGEIQVQRSLLETHDNFFEDKLAGLKSEMQSLMEDFKGTLQNVKELENFLWDMEPFFKAAHIPNDEKVSITSIYLTGDVKLWWRTRMEDDAESGRPQIIAWETLKKELNDQFLPTNTAWNLGGKGFMISLLPWLQQTAWWITRWVAPSPPCRDPRGKPVENTTKIVQQSTRTVGCFICNGSHQARDCPKREKLSALVTVDEKEDSDSETPPRVKALVDNGATHNFGATREATRLGLKLEEDTSRIKAVNRKAQKIQSVAKNVPMQIDFLLRAKVTLIPHLGGLLVLEDKQSCFVKTLRAKDGGKGQPEMLSTIQLKKGLKGQETYVAALIEIKEGRFVEIPDSLVKILKEFRDVMPTELPQELPPRRPIDHKIKLMSRTKAQTQAPYRMPLADFLELRKQLKELLDACLIQPSRAPYGAPMLFQKKHDGSLCMCVDYRALNKQSKIEESNEESWAKLGSHLPRVNPECKEKNCPIYAASWKLRTSRWKPTSQPCENNLLLRKSPEPTLGKASDLQPRRCTSLPFASLWEVLNFVDYSLNQGAPAGHESTETPIRHESNGPSRTIGDEGKTTCVTRYRSYEFLVMPFGLTNAPATFCNLMNDVLFDYLDAFVVVYLDDIVVYSKTLTEHEKHLRLVFQRLRENKLYIKPEKCEFAQEEITFLRHKISVGLIRMDKGKVQAIMEWLVPTKVAELQSFLGLANYYRRFIKGYSKKVSPLTDLLKKDNQWDWSMQCQMAFEGLKEAISTEPVLWFPNLDLPFEVQTDASDRALGGVLVQEGHSVAFERRHNTVVDALSRKEVIAYIRLKQQVKEGVAGHPGEEMTLALLARSYYWPNMGEDIQTYVKCCLVCQTDKTKMKKAIGFSKYVVFIPASDACPTEEAAKLFFSNVVKHFGLPKNIVNDRDARFTSRFWVELKFSTANHPQIDGQTEIINALLEEYLRHYRNSATGMSPYELAIGVQPQMPLEVAKKKAGRSSPTAYKMAQS</sequence>
<dbReference type="Gene3D" id="2.40.70.10">
    <property type="entry name" value="Acid Proteases"/>
    <property type="match status" value="1"/>
</dbReference>
<dbReference type="CDD" id="cd01647">
    <property type="entry name" value="RT_LTR"/>
    <property type="match status" value="1"/>
</dbReference>
<evidence type="ECO:0000256" key="6">
    <source>
        <dbReference type="SAM" id="MobiDB-lite"/>
    </source>
</evidence>
<evidence type="ECO:0000259" key="7">
    <source>
        <dbReference type="Pfam" id="PF00078"/>
    </source>
</evidence>
<dbReference type="PANTHER" id="PTHR37984:SF5">
    <property type="entry name" value="PROTEIN NYNRIN-LIKE"/>
    <property type="match status" value="1"/>
</dbReference>
<dbReference type="FunFam" id="3.30.70.270:FF:000003">
    <property type="entry name" value="Transposon Ty3-G Gag-Pol polyprotein"/>
    <property type="match status" value="1"/>
</dbReference>
<protein>
    <submittedName>
        <fullName evidence="10">Retrovirus-related Pol polyprotein from transposon 17.6</fullName>
    </submittedName>
</protein>
<evidence type="ECO:0000313" key="11">
    <source>
        <dbReference type="Proteomes" id="UP000288805"/>
    </source>
</evidence>
<dbReference type="Gene3D" id="3.10.10.10">
    <property type="entry name" value="HIV Type 1 Reverse Transcriptase, subunit A, domain 1"/>
    <property type="match status" value="1"/>
</dbReference>
<proteinExistence type="predicted"/>
<evidence type="ECO:0000313" key="10">
    <source>
        <dbReference type="EMBL" id="RVW25045.1"/>
    </source>
</evidence>
<evidence type="ECO:0000256" key="2">
    <source>
        <dbReference type="ARBA" id="ARBA00022695"/>
    </source>
</evidence>
<dbReference type="InterPro" id="IPR041588">
    <property type="entry name" value="Integrase_H2C2"/>
</dbReference>
<gene>
    <name evidence="10" type="primary">pol_1458</name>
    <name evidence="10" type="ORF">CK203_114051</name>
</gene>
<feature type="domain" description="Reverse transcriptase/retrotransposon-derived protein RNase H-like" evidence="8">
    <location>
        <begin position="753"/>
        <end position="804"/>
    </location>
</feature>
<keyword evidence="3" id="KW-0540">Nuclease</keyword>
<organism evidence="10 11">
    <name type="scientific">Vitis vinifera</name>
    <name type="common">Grape</name>
    <dbReference type="NCBI Taxonomy" id="29760"/>
    <lineage>
        <taxon>Eukaryota</taxon>
        <taxon>Viridiplantae</taxon>
        <taxon>Streptophyta</taxon>
        <taxon>Embryophyta</taxon>
        <taxon>Tracheophyta</taxon>
        <taxon>Spermatophyta</taxon>
        <taxon>Magnoliopsida</taxon>
        <taxon>eudicotyledons</taxon>
        <taxon>Gunneridae</taxon>
        <taxon>Pentapetalae</taxon>
        <taxon>rosids</taxon>
        <taxon>Vitales</taxon>
        <taxon>Vitaceae</taxon>
        <taxon>Viteae</taxon>
        <taxon>Vitis</taxon>
    </lineage>
</organism>
<dbReference type="SUPFAM" id="SSF53098">
    <property type="entry name" value="Ribonuclease H-like"/>
    <property type="match status" value="1"/>
</dbReference>
<reference evidence="10 11" key="1">
    <citation type="journal article" date="2018" name="PLoS Genet.">
        <title>Population sequencing reveals clonal diversity and ancestral inbreeding in the grapevine cultivar Chardonnay.</title>
        <authorList>
            <person name="Roach M.J."/>
            <person name="Johnson D.L."/>
            <person name="Bohlmann J."/>
            <person name="van Vuuren H.J."/>
            <person name="Jones S.J."/>
            <person name="Pretorius I.S."/>
            <person name="Schmidt S.A."/>
            <person name="Borneman A.R."/>
        </authorList>
    </citation>
    <scope>NUCLEOTIDE SEQUENCE [LARGE SCALE GENOMIC DNA]</scope>
    <source>
        <strain evidence="11">cv. Chardonnay</strain>
        <tissue evidence="10">Leaf</tissue>
    </source>
</reference>
<dbReference type="Proteomes" id="UP000288805">
    <property type="component" value="Unassembled WGS sequence"/>
</dbReference>
<dbReference type="EMBL" id="QGNW01002144">
    <property type="protein sequence ID" value="RVW25045.1"/>
    <property type="molecule type" value="Genomic_DNA"/>
</dbReference>
<dbReference type="Pfam" id="PF17921">
    <property type="entry name" value="Integrase_H2C2"/>
    <property type="match status" value="1"/>
</dbReference>
<dbReference type="InterPro" id="IPR043128">
    <property type="entry name" value="Rev_trsase/Diguanyl_cyclase"/>
</dbReference>
<evidence type="ECO:0000256" key="5">
    <source>
        <dbReference type="ARBA" id="ARBA00023268"/>
    </source>
</evidence>
<dbReference type="Gene3D" id="3.30.70.270">
    <property type="match status" value="2"/>
</dbReference>
<keyword evidence="4" id="KW-0255">Endonuclease</keyword>
<accession>A0A438CPA6</accession>
<dbReference type="InterPro" id="IPR050951">
    <property type="entry name" value="Retrovirus_Pol_polyprotein"/>
</dbReference>
<keyword evidence="5" id="KW-0511">Multifunctional enzyme</keyword>
<dbReference type="SUPFAM" id="SSF56672">
    <property type="entry name" value="DNA/RNA polymerases"/>
    <property type="match status" value="2"/>
</dbReference>
<dbReference type="GO" id="GO:0004519">
    <property type="term" value="F:endonuclease activity"/>
    <property type="evidence" value="ECO:0007669"/>
    <property type="project" value="UniProtKB-KW"/>
</dbReference>
<dbReference type="Gene3D" id="1.10.340.70">
    <property type="match status" value="1"/>
</dbReference>
<dbReference type="AlphaFoldDB" id="A0A438CPA6"/>
<feature type="domain" description="Reverse transcriptase" evidence="7">
    <location>
        <begin position="601"/>
        <end position="688"/>
    </location>
</feature>
<dbReference type="InterPro" id="IPR036397">
    <property type="entry name" value="RNaseH_sf"/>
</dbReference>
<keyword evidence="1" id="KW-0808">Transferase</keyword>
<evidence type="ECO:0000256" key="3">
    <source>
        <dbReference type="ARBA" id="ARBA00022722"/>
    </source>
</evidence>
<keyword evidence="2" id="KW-0548">Nucleotidyltransferase</keyword>
<dbReference type="InterPro" id="IPR043502">
    <property type="entry name" value="DNA/RNA_pol_sf"/>
</dbReference>
<dbReference type="GO" id="GO:0016779">
    <property type="term" value="F:nucleotidyltransferase activity"/>
    <property type="evidence" value="ECO:0007669"/>
    <property type="project" value="UniProtKB-KW"/>
</dbReference>
<dbReference type="InterPro" id="IPR021109">
    <property type="entry name" value="Peptidase_aspartic_dom_sf"/>
</dbReference>
<evidence type="ECO:0000259" key="9">
    <source>
        <dbReference type="Pfam" id="PF17921"/>
    </source>
</evidence>
<dbReference type="Pfam" id="PF17919">
    <property type="entry name" value="RT_RNaseH_2"/>
    <property type="match status" value="1"/>
</dbReference>
<dbReference type="Pfam" id="PF00078">
    <property type="entry name" value="RVT_1"/>
    <property type="match status" value="1"/>
</dbReference>
<evidence type="ECO:0000256" key="4">
    <source>
        <dbReference type="ARBA" id="ARBA00022759"/>
    </source>
</evidence>
<feature type="domain" description="Integrase zinc-binding" evidence="9">
    <location>
        <begin position="837"/>
        <end position="878"/>
    </location>
</feature>
<keyword evidence="4" id="KW-0378">Hydrolase</keyword>
<evidence type="ECO:0000259" key="8">
    <source>
        <dbReference type="Pfam" id="PF17919"/>
    </source>
</evidence>
<dbReference type="Gene3D" id="3.30.420.10">
    <property type="entry name" value="Ribonuclease H-like superfamily/Ribonuclease H"/>
    <property type="match status" value="1"/>
</dbReference>
<feature type="region of interest" description="Disordered" evidence="6">
    <location>
        <begin position="569"/>
        <end position="591"/>
    </location>
</feature>